<keyword evidence="2" id="KW-1185">Reference proteome</keyword>
<reference evidence="1 2" key="1">
    <citation type="submission" date="2023-07" db="EMBL/GenBank/DDBJ databases">
        <title>Sequencing the genomes of 1000 actinobacteria strains.</title>
        <authorList>
            <person name="Klenk H.-P."/>
        </authorList>
    </citation>
    <scope>NUCLEOTIDE SEQUENCE [LARGE SCALE GENOMIC DNA]</scope>
    <source>
        <strain evidence="1 2">DSM 45805</strain>
    </source>
</reference>
<name>A0ABU0F285_9PSEU</name>
<proteinExistence type="predicted"/>
<accession>A0ABU0F285</accession>
<gene>
    <name evidence="1" type="ORF">FB470_005607</name>
</gene>
<organism evidence="1 2">
    <name type="scientific">Amycolatopsis thermophila</name>
    <dbReference type="NCBI Taxonomy" id="206084"/>
    <lineage>
        <taxon>Bacteria</taxon>
        <taxon>Bacillati</taxon>
        <taxon>Actinomycetota</taxon>
        <taxon>Actinomycetes</taxon>
        <taxon>Pseudonocardiales</taxon>
        <taxon>Pseudonocardiaceae</taxon>
        <taxon>Amycolatopsis</taxon>
    </lineage>
</organism>
<sequence length="37" mass="4365">MLWLMLLVPIVILVSTVSLQKFEAVMLGTDPWRDRHR</sequence>
<comment type="caution">
    <text evidence="1">The sequence shown here is derived from an EMBL/GenBank/DDBJ whole genome shotgun (WGS) entry which is preliminary data.</text>
</comment>
<dbReference type="Proteomes" id="UP001229651">
    <property type="component" value="Unassembled WGS sequence"/>
</dbReference>
<dbReference type="EMBL" id="JAUSUT010000001">
    <property type="protein sequence ID" value="MDQ0381613.1"/>
    <property type="molecule type" value="Genomic_DNA"/>
</dbReference>
<evidence type="ECO:0000313" key="2">
    <source>
        <dbReference type="Proteomes" id="UP001229651"/>
    </source>
</evidence>
<protein>
    <submittedName>
        <fullName evidence="1">Uncharacterized protein</fullName>
    </submittedName>
</protein>
<evidence type="ECO:0000313" key="1">
    <source>
        <dbReference type="EMBL" id="MDQ0381613.1"/>
    </source>
</evidence>